<organism evidence="2 3">
    <name type="scientific">Paspalum notatum var. saurae</name>
    <dbReference type="NCBI Taxonomy" id="547442"/>
    <lineage>
        <taxon>Eukaryota</taxon>
        <taxon>Viridiplantae</taxon>
        <taxon>Streptophyta</taxon>
        <taxon>Embryophyta</taxon>
        <taxon>Tracheophyta</taxon>
        <taxon>Spermatophyta</taxon>
        <taxon>Magnoliopsida</taxon>
        <taxon>Liliopsida</taxon>
        <taxon>Poales</taxon>
        <taxon>Poaceae</taxon>
        <taxon>PACMAD clade</taxon>
        <taxon>Panicoideae</taxon>
        <taxon>Andropogonodae</taxon>
        <taxon>Paspaleae</taxon>
        <taxon>Paspalinae</taxon>
        <taxon>Paspalum</taxon>
    </lineage>
</organism>
<dbReference type="EMBL" id="CP144746">
    <property type="protein sequence ID" value="WVZ60089.1"/>
    <property type="molecule type" value="Genomic_DNA"/>
</dbReference>
<feature type="region of interest" description="Disordered" evidence="1">
    <location>
        <begin position="124"/>
        <end position="143"/>
    </location>
</feature>
<evidence type="ECO:0000313" key="3">
    <source>
        <dbReference type="Proteomes" id="UP001341281"/>
    </source>
</evidence>
<dbReference type="AlphaFoldDB" id="A0AAQ3SSH3"/>
<proteinExistence type="predicted"/>
<keyword evidence="3" id="KW-1185">Reference proteome</keyword>
<reference evidence="2 3" key="1">
    <citation type="submission" date="2024-02" db="EMBL/GenBank/DDBJ databases">
        <title>High-quality chromosome-scale genome assembly of Pensacola bahiagrass (Paspalum notatum Flugge var. saurae).</title>
        <authorList>
            <person name="Vega J.M."/>
            <person name="Podio M."/>
            <person name="Orjuela J."/>
            <person name="Siena L.A."/>
            <person name="Pessino S.C."/>
            <person name="Combes M.C."/>
            <person name="Mariac C."/>
            <person name="Albertini E."/>
            <person name="Pupilli F."/>
            <person name="Ortiz J.P.A."/>
            <person name="Leblanc O."/>
        </authorList>
    </citation>
    <scope>NUCLEOTIDE SEQUENCE [LARGE SCALE GENOMIC DNA]</scope>
    <source>
        <strain evidence="2">R1</strain>
        <tissue evidence="2">Leaf</tissue>
    </source>
</reference>
<gene>
    <name evidence="2" type="ORF">U9M48_010153</name>
</gene>
<protein>
    <submittedName>
        <fullName evidence="2">Uncharacterized protein</fullName>
    </submittedName>
</protein>
<evidence type="ECO:0000256" key="1">
    <source>
        <dbReference type="SAM" id="MobiDB-lite"/>
    </source>
</evidence>
<dbReference type="PANTHER" id="PTHR34709:SF52">
    <property type="entry name" value="OS07G0548100 PROTEIN"/>
    <property type="match status" value="1"/>
</dbReference>
<feature type="compositionally biased region" description="Basic residues" evidence="1">
    <location>
        <begin position="126"/>
        <end position="138"/>
    </location>
</feature>
<feature type="compositionally biased region" description="Basic and acidic residues" evidence="1">
    <location>
        <begin position="1"/>
        <end position="12"/>
    </location>
</feature>
<feature type="region of interest" description="Disordered" evidence="1">
    <location>
        <begin position="1"/>
        <end position="22"/>
    </location>
</feature>
<sequence length="378" mass="42187">MEPGGGEKHAKLSSDAGTTASSEDRLSASLTISWYPSSSASASPLPVLSHRWCRIWTLLPDLFFPSAPDPHQIGPALKAHEAALRCLFVGTRDAPADSVAAWLPLTVRRLSGFLFFQNTEQERSAHTKAKATTRRPRRGTPLSSPAWRGFLGLTVPSAGVFARLTELVLARVWLHGPGRLPPAAAHHPLESLKVTHHFFYSQNEPIASVSAPQLVTLAWTEPYDPSSVHLGKMKRLRSLSPFFFVVYGQPVMPHNDSCSSLFWHFKVVERLILTRAYLWAQTTCSLGCICSEHQNWENGQLSLNRLREIEIIQLRGSEHELFKWATLLEKMTIAFDNSLSESVAKELTQVLRSLSRPEVHVEILTYGDMIMKMCVSDD</sequence>
<dbReference type="PANTHER" id="PTHR34709">
    <property type="entry name" value="OS10G0396666 PROTEIN"/>
    <property type="match status" value="1"/>
</dbReference>
<dbReference type="InterPro" id="IPR055312">
    <property type="entry name" value="FBL15-like"/>
</dbReference>
<accession>A0AAQ3SSH3</accession>
<evidence type="ECO:0000313" key="2">
    <source>
        <dbReference type="EMBL" id="WVZ60089.1"/>
    </source>
</evidence>
<dbReference type="Proteomes" id="UP001341281">
    <property type="component" value="Chromosome 02"/>
</dbReference>
<name>A0AAQ3SSH3_PASNO</name>